<dbReference type="SUPFAM" id="SSF52540">
    <property type="entry name" value="P-loop containing nucleoside triphosphate hydrolases"/>
    <property type="match status" value="1"/>
</dbReference>
<name>A0A9X4KR65_9BACL</name>
<accession>A0A9X4KR65</accession>
<evidence type="ECO:0000256" key="3">
    <source>
        <dbReference type="ARBA" id="ARBA00023125"/>
    </source>
</evidence>
<dbReference type="GO" id="GO:0006355">
    <property type="term" value="P:regulation of DNA-templated transcription"/>
    <property type="evidence" value="ECO:0007669"/>
    <property type="project" value="InterPro"/>
</dbReference>
<evidence type="ECO:0000256" key="5">
    <source>
        <dbReference type="SAM" id="MobiDB-lite"/>
    </source>
</evidence>
<dbReference type="RefSeq" id="WP_277530269.1">
    <property type="nucleotide sequence ID" value="NZ_JAPDIA010000003.1"/>
</dbReference>
<dbReference type="InterPro" id="IPR016032">
    <property type="entry name" value="Sig_transdc_resp-reg_C-effctor"/>
</dbReference>
<dbReference type="InterPro" id="IPR027417">
    <property type="entry name" value="P-loop_NTPase"/>
</dbReference>
<dbReference type="SMART" id="SM01043">
    <property type="entry name" value="BTAD"/>
    <property type="match status" value="1"/>
</dbReference>
<organism evidence="8 9">
    <name type="scientific">Cohnella rhizosphaerae</name>
    <dbReference type="NCBI Taxonomy" id="1457232"/>
    <lineage>
        <taxon>Bacteria</taxon>
        <taxon>Bacillati</taxon>
        <taxon>Bacillota</taxon>
        <taxon>Bacilli</taxon>
        <taxon>Bacillales</taxon>
        <taxon>Paenibacillaceae</taxon>
        <taxon>Cohnella</taxon>
    </lineage>
</organism>
<dbReference type="Pfam" id="PF00486">
    <property type="entry name" value="Trans_reg_C"/>
    <property type="match status" value="1"/>
</dbReference>
<feature type="domain" description="OmpR/PhoB-type" evidence="6">
    <location>
        <begin position="875"/>
        <end position="950"/>
    </location>
</feature>
<dbReference type="Gene3D" id="1.10.10.10">
    <property type="entry name" value="Winged helix-like DNA-binding domain superfamily/Winged helix DNA-binding domain"/>
    <property type="match status" value="1"/>
</dbReference>
<dbReference type="InterPro" id="IPR051677">
    <property type="entry name" value="AfsR-DnrI-RedD_regulator"/>
</dbReference>
<keyword evidence="3" id="KW-0238">DNA-binding</keyword>
<dbReference type="Pfam" id="PF17874">
    <property type="entry name" value="TPR_MalT"/>
    <property type="match status" value="1"/>
</dbReference>
<dbReference type="InterPro" id="IPR011990">
    <property type="entry name" value="TPR-like_helical_dom_sf"/>
</dbReference>
<dbReference type="InterPro" id="IPR005158">
    <property type="entry name" value="BTAD"/>
</dbReference>
<proteinExistence type="inferred from homology"/>
<dbReference type="Proteomes" id="UP001153404">
    <property type="component" value="Unassembled WGS sequence"/>
</dbReference>
<evidence type="ECO:0000313" key="9">
    <source>
        <dbReference type="Proteomes" id="UP001153404"/>
    </source>
</evidence>
<dbReference type="GO" id="GO:0000160">
    <property type="term" value="P:phosphorelay signal transduction system"/>
    <property type="evidence" value="ECO:0007669"/>
    <property type="project" value="InterPro"/>
</dbReference>
<feature type="domain" description="Bacterial transcriptional activator" evidence="7">
    <location>
        <begin position="957"/>
        <end position="1092"/>
    </location>
</feature>
<protein>
    <submittedName>
        <fullName evidence="8">Winged helix-turn-helix domain-containing protein</fullName>
    </submittedName>
</protein>
<evidence type="ECO:0000313" key="8">
    <source>
        <dbReference type="EMBL" id="MDG0809148.1"/>
    </source>
</evidence>
<reference evidence="8" key="1">
    <citation type="submission" date="2022-10" db="EMBL/GenBank/DDBJ databases">
        <title>Comparative genomic analysis of Cohnella hashimotonis sp. nov., isolated from the International Space Station.</title>
        <authorList>
            <person name="Simpson A."/>
            <person name="Venkateswaran K."/>
        </authorList>
    </citation>
    <scope>NUCLEOTIDE SEQUENCE</scope>
    <source>
        <strain evidence="8">DSM 28161</strain>
    </source>
</reference>
<evidence type="ECO:0000256" key="4">
    <source>
        <dbReference type="ARBA" id="ARBA00023163"/>
    </source>
</evidence>
<dbReference type="InterPro" id="IPR059106">
    <property type="entry name" value="WHD_MalT"/>
</dbReference>
<dbReference type="AlphaFoldDB" id="A0A9X4KR65"/>
<dbReference type="Gene3D" id="1.25.40.10">
    <property type="entry name" value="Tetratricopeptide repeat domain"/>
    <property type="match status" value="2"/>
</dbReference>
<evidence type="ECO:0000259" key="6">
    <source>
        <dbReference type="SMART" id="SM00862"/>
    </source>
</evidence>
<dbReference type="SUPFAM" id="SSF48452">
    <property type="entry name" value="TPR-like"/>
    <property type="match status" value="2"/>
</dbReference>
<dbReference type="Pfam" id="PF25873">
    <property type="entry name" value="WHD_MalT"/>
    <property type="match status" value="1"/>
</dbReference>
<dbReference type="InterPro" id="IPR001867">
    <property type="entry name" value="OmpR/PhoB-type_DNA-bd"/>
</dbReference>
<comment type="caution">
    <text evidence="8">The sequence shown here is derived from an EMBL/GenBank/DDBJ whole genome shotgun (WGS) entry which is preliminary data.</text>
</comment>
<dbReference type="SMART" id="SM00862">
    <property type="entry name" value="Trans_reg_C"/>
    <property type="match status" value="1"/>
</dbReference>
<dbReference type="InterPro" id="IPR041617">
    <property type="entry name" value="TPR_MalT"/>
</dbReference>
<dbReference type="InterPro" id="IPR036388">
    <property type="entry name" value="WH-like_DNA-bd_sf"/>
</dbReference>
<evidence type="ECO:0000256" key="2">
    <source>
        <dbReference type="ARBA" id="ARBA00023015"/>
    </source>
</evidence>
<keyword evidence="4" id="KW-0804">Transcription</keyword>
<feature type="region of interest" description="Disordered" evidence="5">
    <location>
        <begin position="770"/>
        <end position="837"/>
    </location>
</feature>
<keyword evidence="2" id="KW-0805">Transcription regulation</keyword>
<dbReference type="PANTHER" id="PTHR35807">
    <property type="entry name" value="TRANSCRIPTIONAL REGULATOR REDD-RELATED"/>
    <property type="match status" value="1"/>
</dbReference>
<dbReference type="SUPFAM" id="SSF46894">
    <property type="entry name" value="C-terminal effector domain of the bipartite response regulators"/>
    <property type="match status" value="1"/>
</dbReference>
<evidence type="ECO:0000256" key="1">
    <source>
        <dbReference type="ARBA" id="ARBA00005820"/>
    </source>
</evidence>
<sequence>MRKLNEGLNAKLTLVSGQSGYGKTTALSQWASEANLPVAWISLDRQDNDWIALWSGLTAAVETVAPGFGESVLPLVKEGPSSFPASPSLSAPAWSSEPAIKALLNALHDYAGELAIVLDDYQFIELSAIHRSWVYFVERLPDNVHLYVASRVDPTMPTARLLARQELHLVTADDLRFDADEGRAFFELKAGLALTGEQMSALVRQTEGWISGLQLAAISLGRSADPAAFISQFSGRQHHIADYLLEEVFRDLEAPLQAFLRDTSVLARMNPSLCEAVTGRNDCRALLARLEQLNLFLIPLDEERQWYRYHHLLSDFLRGQFAGGDPEGWAAAHARAARWLEEQGAIEEAGEHYLEGRQYAEAVRLIERHLPELIQSSGATLSRWVLRLPEGSLEGKPMAEMFYLLLLTGSGQKELAARKIGEARARYERLEGAMDETAWRSVMGNLYFLSGVVCYLLKDLDGVSAYFELAERLFPEARLLRSVSFNNNHVLDEFDDHLGYLNDYRAASAFMDKWLSVWGENLAHPFVLSLNASHSRLLYEWNRLEEAEACVRRLLGRSDTPSVARTLLHLYGSASRIMQARGYAAEAADLLVQLRARVDSPDYDLYMRRIEAEEACLRVRQGDLRGAAQWLVRCGMSHADEVSVGSVIEQLALARVLAACGRGAEALDLAERLYALLCREDRLRDRIQALIVQSMALHGLERKDEALDRLDTALRLAEPQGFVRSFVDEGEVMAALLAAYVEAETRGAAGAFAYARRLLQALSDEAAGRRAAREAARSEAGTSAEHGSAEAGPTTKNASAEADVMPGRETADAGMAAGSVATETGATPGREETGVGRTALRKAAALGEAADRSAPAVQRLLVSCFGRFKVCGPDGREVRWRTSKTEELLAYLVHHRGEAVDRYRIMDALWDDDSAKTSANLHTTVHLLRKTLGLLGIEGIIQHNRGFYRVDTDILDCDYLSFEAWVSAGTALTDDNIDRCLAIAKLYAGPYLSDNGYPWSEPAGKSLENEFLALLLQICDYYMDDGNYPAAIGAMKRALKHASWREDVHVRLIRAYLGNKDRIAALKQYDTLKRMLRTEYRLEPGDEAKELLNLR</sequence>
<evidence type="ECO:0000259" key="7">
    <source>
        <dbReference type="SMART" id="SM01043"/>
    </source>
</evidence>
<dbReference type="EMBL" id="JAPDIA010000003">
    <property type="protein sequence ID" value="MDG0809148.1"/>
    <property type="molecule type" value="Genomic_DNA"/>
</dbReference>
<comment type="similarity">
    <text evidence="1">Belongs to the AfsR/DnrI/RedD regulatory family.</text>
</comment>
<dbReference type="Pfam" id="PF03704">
    <property type="entry name" value="BTAD"/>
    <property type="match status" value="1"/>
</dbReference>
<dbReference type="GO" id="GO:0003677">
    <property type="term" value="F:DNA binding"/>
    <property type="evidence" value="ECO:0007669"/>
    <property type="project" value="UniProtKB-KW"/>
</dbReference>
<keyword evidence="9" id="KW-1185">Reference proteome</keyword>
<gene>
    <name evidence="8" type="ORF">OMP40_06975</name>
</gene>